<keyword evidence="1" id="KW-0472">Membrane</keyword>
<dbReference type="GO" id="GO:0005634">
    <property type="term" value="C:nucleus"/>
    <property type="evidence" value="ECO:0007669"/>
    <property type="project" value="TreeGrafter"/>
</dbReference>
<keyword evidence="4" id="KW-1185">Reference proteome</keyword>
<name>A0A6A5YD80_9PEZI</name>
<keyword evidence="1" id="KW-1133">Transmembrane helix</keyword>
<evidence type="ECO:0000313" key="3">
    <source>
        <dbReference type="EMBL" id="KAF2089287.1"/>
    </source>
</evidence>
<protein>
    <recommendedName>
        <fullName evidence="2">Gfd2/YDR514C-like C-terminal domain-containing protein</fullName>
    </recommendedName>
</protein>
<organism evidence="3 4">
    <name type="scientific">Saccharata proteae CBS 121410</name>
    <dbReference type="NCBI Taxonomy" id="1314787"/>
    <lineage>
        <taxon>Eukaryota</taxon>
        <taxon>Fungi</taxon>
        <taxon>Dikarya</taxon>
        <taxon>Ascomycota</taxon>
        <taxon>Pezizomycotina</taxon>
        <taxon>Dothideomycetes</taxon>
        <taxon>Dothideomycetes incertae sedis</taxon>
        <taxon>Botryosphaeriales</taxon>
        <taxon>Saccharataceae</taxon>
        <taxon>Saccharata</taxon>
    </lineage>
</organism>
<evidence type="ECO:0000256" key="1">
    <source>
        <dbReference type="SAM" id="Phobius"/>
    </source>
</evidence>
<keyword evidence="1" id="KW-0812">Transmembrane</keyword>
<reference evidence="3" key="1">
    <citation type="journal article" date="2020" name="Stud. Mycol.">
        <title>101 Dothideomycetes genomes: a test case for predicting lifestyles and emergence of pathogens.</title>
        <authorList>
            <person name="Haridas S."/>
            <person name="Albert R."/>
            <person name="Binder M."/>
            <person name="Bloem J."/>
            <person name="Labutti K."/>
            <person name="Salamov A."/>
            <person name="Andreopoulos B."/>
            <person name="Baker S."/>
            <person name="Barry K."/>
            <person name="Bills G."/>
            <person name="Bluhm B."/>
            <person name="Cannon C."/>
            <person name="Castanera R."/>
            <person name="Culley D."/>
            <person name="Daum C."/>
            <person name="Ezra D."/>
            <person name="Gonzalez J."/>
            <person name="Henrissat B."/>
            <person name="Kuo A."/>
            <person name="Liang C."/>
            <person name="Lipzen A."/>
            <person name="Lutzoni F."/>
            <person name="Magnuson J."/>
            <person name="Mondo S."/>
            <person name="Nolan M."/>
            <person name="Ohm R."/>
            <person name="Pangilinan J."/>
            <person name="Park H.-J."/>
            <person name="Ramirez L."/>
            <person name="Alfaro M."/>
            <person name="Sun H."/>
            <person name="Tritt A."/>
            <person name="Yoshinaga Y."/>
            <person name="Zwiers L.-H."/>
            <person name="Turgeon B."/>
            <person name="Goodwin S."/>
            <person name="Spatafora J."/>
            <person name="Crous P."/>
            <person name="Grigoriev I."/>
        </authorList>
    </citation>
    <scope>NUCLEOTIDE SEQUENCE</scope>
    <source>
        <strain evidence="3">CBS 121410</strain>
    </source>
</reference>
<dbReference type="AlphaFoldDB" id="A0A6A5YD80"/>
<feature type="domain" description="Gfd2/YDR514C-like C-terminal" evidence="2">
    <location>
        <begin position="194"/>
        <end position="249"/>
    </location>
</feature>
<proteinExistence type="predicted"/>
<sequence>MTTIIPTASTGVISALGAIAIMILGIGLAQALLHVPAINRSRAARFVCSRLFAFVNWFWFSWPAQWLAGLLTGPGNDLGLYENSASVAELFLRRNFVTKLLSCCSVVISILGMITLLILSIAVFRDLLSIPAVRRSRGACLLLERRHVACLTVSRRYVMSVTTTREEGMAVLAIALGLTNVSRIKEIKKLDALYVEIDTESAVNKSGTVTEIGIAVLNLRTISTDPGPHASKWMAQVKTYHIRIVEHADSTALGLTNLSSIKGVKRLDALYAKIDTESAVNKSGTVTEIGIAVLDLRTIPTDPGPHASKWMAQVKMCPRDGFGPYQRWQHQGHQPIGCCIDYSPGHAVI</sequence>
<dbReference type="Proteomes" id="UP000799776">
    <property type="component" value="Unassembled WGS sequence"/>
</dbReference>
<feature type="transmembrane region" description="Helical" evidence="1">
    <location>
        <begin position="99"/>
        <end position="124"/>
    </location>
</feature>
<accession>A0A6A5YD80</accession>
<dbReference type="PANTHER" id="PTHR28083">
    <property type="entry name" value="GOOD FOR FULL DBP5 ACTIVITY PROTEIN 2"/>
    <property type="match status" value="1"/>
</dbReference>
<dbReference type="InterPro" id="IPR040151">
    <property type="entry name" value="Gfd2/YDR514C-like"/>
</dbReference>
<evidence type="ECO:0000313" key="4">
    <source>
        <dbReference type="Proteomes" id="UP000799776"/>
    </source>
</evidence>
<gene>
    <name evidence="3" type="ORF">K490DRAFT_54912</name>
</gene>
<dbReference type="PANTHER" id="PTHR28083:SF1">
    <property type="entry name" value="GOOD FOR FULL DBP5 ACTIVITY PROTEIN 2"/>
    <property type="match status" value="1"/>
</dbReference>
<dbReference type="Pfam" id="PF21762">
    <property type="entry name" value="DEDDh_C"/>
    <property type="match status" value="1"/>
</dbReference>
<feature type="transmembrane region" description="Helical" evidence="1">
    <location>
        <begin position="12"/>
        <end position="35"/>
    </location>
</feature>
<dbReference type="EMBL" id="ML978714">
    <property type="protein sequence ID" value="KAF2089287.1"/>
    <property type="molecule type" value="Genomic_DNA"/>
</dbReference>
<evidence type="ECO:0000259" key="2">
    <source>
        <dbReference type="Pfam" id="PF21762"/>
    </source>
</evidence>
<dbReference type="InterPro" id="IPR048519">
    <property type="entry name" value="Gfd2/YDR514C-like_C"/>
</dbReference>